<reference evidence="2" key="1">
    <citation type="submission" date="2020-01" db="EMBL/GenBank/DDBJ databases">
        <authorList>
            <person name="Meier V. D."/>
            <person name="Meier V D."/>
        </authorList>
    </citation>
    <scope>NUCLEOTIDE SEQUENCE</scope>
    <source>
        <strain evidence="2">HLG_WM_MAG_06</strain>
    </source>
</reference>
<dbReference type="InterPro" id="IPR045235">
    <property type="entry name" value="PuuE_HpPgdA-like"/>
</dbReference>
<dbReference type="GO" id="GO:0016810">
    <property type="term" value="F:hydrolase activity, acting on carbon-nitrogen (but not peptide) bonds"/>
    <property type="evidence" value="ECO:0007669"/>
    <property type="project" value="InterPro"/>
</dbReference>
<dbReference type="PANTHER" id="PTHR47561">
    <property type="entry name" value="POLYSACCHARIDE DEACETYLASE FAMILY PROTEIN (AFU_ORTHOLOGUE AFUA_6G05030)"/>
    <property type="match status" value="1"/>
</dbReference>
<organism evidence="2">
    <name type="scientific">uncultured Sulfurovum sp</name>
    <dbReference type="NCBI Taxonomy" id="269237"/>
    <lineage>
        <taxon>Bacteria</taxon>
        <taxon>Pseudomonadati</taxon>
        <taxon>Campylobacterota</taxon>
        <taxon>Epsilonproteobacteria</taxon>
        <taxon>Campylobacterales</taxon>
        <taxon>Sulfurovaceae</taxon>
        <taxon>Sulfurovum</taxon>
        <taxon>environmental samples</taxon>
    </lineage>
</organism>
<dbReference type="PANTHER" id="PTHR47561:SF1">
    <property type="entry name" value="POLYSACCHARIDE DEACETYLASE FAMILY PROTEIN (AFU_ORTHOLOGUE AFUA_6G05030)"/>
    <property type="match status" value="1"/>
</dbReference>
<sequence>MNILTFDIEEWFHILDHGSTRTEKEWSNYEYRLEANMERIFELLDSKNQKATFFVLGWVAREFPQVLQKIDSMGYEIATHSDSHQLVYEQSKKQFNEDLKKSLGSIEDIIGKKVITYRAPGFSVKESNQWVFEYLVNHGIEIDCSVFPAQRAHGGFERFGSAEPSIIDIEGKRLKEFPINTMNVAGKNIIFSGGGYFRFLPYFLIKQMMQKSDYVMTYFHPRDFDPHQPIIKDLSLARKFKSYYGLNGAFGKLENLIDDFDFIDIAHANTLIDWENQKIIKLKYENTSIEKGLSF</sequence>
<name>A0A6S6THP6_9BACT</name>
<feature type="domain" description="NodB homology" evidence="1">
    <location>
        <begin position="23"/>
        <end position="121"/>
    </location>
</feature>
<evidence type="ECO:0000313" key="2">
    <source>
        <dbReference type="EMBL" id="CAA6820402.1"/>
    </source>
</evidence>
<dbReference type="AlphaFoldDB" id="A0A6S6THP6"/>
<evidence type="ECO:0000259" key="1">
    <source>
        <dbReference type="PROSITE" id="PS51677"/>
    </source>
</evidence>
<dbReference type="Pfam" id="PF01522">
    <property type="entry name" value="Polysacc_deac_1"/>
    <property type="match status" value="1"/>
</dbReference>
<dbReference type="GO" id="GO:0005975">
    <property type="term" value="P:carbohydrate metabolic process"/>
    <property type="evidence" value="ECO:0007669"/>
    <property type="project" value="InterPro"/>
</dbReference>
<protein>
    <submittedName>
        <fullName evidence="2">Polysaccharide deacetylase</fullName>
    </submittedName>
</protein>
<dbReference type="Gene3D" id="3.20.20.370">
    <property type="entry name" value="Glycoside hydrolase/deacetylase"/>
    <property type="match status" value="1"/>
</dbReference>
<dbReference type="InterPro" id="IPR011330">
    <property type="entry name" value="Glyco_hydro/deAcase_b/a-brl"/>
</dbReference>
<accession>A0A6S6THP6</accession>
<dbReference type="InterPro" id="IPR022560">
    <property type="entry name" value="DUF3473"/>
</dbReference>
<dbReference type="InterPro" id="IPR002509">
    <property type="entry name" value="NODB_dom"/>
</dbReference>
<dbReference type="PROSITE" id="PS51677">
    <property type="entry name" value="NODB"/>
    <property type="match status" value="1"/>
</dbReference>
<gene>
    <name evidence="2" type="ORF">HELGO_WM1486</name>
</gene>
<dbReference type="CDD" id="cd10941">
    <property type="entry name" value="CE4_PuuE_HpPgdA_like_2"/>
    <property type="match status" value="1"/>
</dbReference>
<dbReference type="SUPFAM" id="SSF88713">
    <property type="entry name" value="Glycoside hydrolase/deacetylase"/>
    <property type="match status" value="1"/>
</dbReference>
<dbReference type="EMBL" id="CACVAP010000093">
    <property type="protein sequence ID" value="CAA6820402.1"/>
    <property type="molecule type" value="Genomic_DNA"/>
</dbReference>
<dbReference type="Pfam" id="PF11959">
    <property type="entry name" value="DUF3473"/>
    <property type="match status" value="1"/>
</dbReference>
<proteinExistence type="predicted"/>